<reference evidence="5 6" key="1">
    <citation type="submission" date="2019-08" db="EMBL/GenBank/DDBJ databases">
        <title>Parahaliea maris sp. nov., isolated from the surface seawater.</title>
        <authorList>
            <person name="Liu Y."/>
        </authorList>
    </citation>
    <scope>NUCLEOTIDE SEQUENCE [LARGE SCALE GENOMIC DNA]</scope>
    <source>
        <strain evidence="5 6">HSLHS9</strain>
    </source>
</reference>
<dbReference type="Proteomes" id="UP000321039">
    <property type="component" value="Unassembled WGS sequence"/>
</dbReference>
<gene>
    <name evidence="5" type="ORF">FV139_18570</name>
</gene>
<accession>A0A5C8ZRQ9</accession>
<dbReference type="InterPro" id="IPR042183">
    <property type="entry name" value="MmgE/PrpD_sf_1"/>
</dbReference>
<dbReference type="Pfam" id="PF03972">
    <property type="entry name" value="MmgE_PrpD_N"/>
    <property type="match status" value="1"/>
</dbReference>
<dbReference type="InterPro" id="IPR005656">
    <property type="entry name" value="MmgE_PrpD"/>
</dbReference>
<keyword evidence="6" id="KW-1185">Reference proteome</keyword>
<evidence type="ECO:0000256" key="2">
    <source>
        <dbReference type="SAM" id="SignalP"/>
    </source>
</evidence>
<dbReference type="Gene3D" id="1.10.4100.10">
    <property type="entry name" value="2-methylcitrate dehydratase PrpD"/>
    <property type="match status" value="1"/>
</dbReference>
<dbReference type="InterPro" id="IPR036148">
    <property type="entry name" value="MmgE/PrpD_sf"/>
</dbReference>
<evidence type="ECO:0000313" key="5">
    <source>
        <dbReference type="EMBL" id="TXS90262.1"/>
    </source>
</evidence>
<dbReference type="InterPro" id="IPR045337">
    <property type="entry name" value="MmgE_PrpD_C"/>
</dbReference>
<evidence type="ECO:0000259" key="4">
    <source>
        <dbReference type="Pfam" id="PF19305"/>
    </source>
</evidence>
<keyword evidence="2" id="KW-0732">Signal</keyword>
<evidence type="ECO:0000259" key="3">
    <source>
        <dbReference type="Pfam" id="PF03972"/>
    </source>
</evidence>
<comment type="similarity">
    <text evidence="1">Belongs to the PrpD family.</text>
</comment>
<dbReference type="SUPFAM" id="SSF103378">
    <property type="entry name" value="2-methylcitrate dehydratase PrpD"/>
    <property type="match status" value="1"/>
</dbReference>
<feature type="signal peptide" evidence="2">
    <location>
        <begin position="1"/>
        <end position="35"/>
    </location>
</feature>
<feature type="domain" description="MmgE/PrpD N-terminal" evidence="3">
    <location>
        <begin position="59"/>
        <end position="301"/>
    </location>
</feature>
<dbReference type="PANTHER" id="PTHR16943:SF8">
    <property type="entry name" value="2-METHYLCITRATE DEHYDRATASE"/>
    <property type="match status" value="1"/>
</dbReference>
<protein>
    <submittedName>
        <fullName evidence="5">MmgE/PrpD family protein</fullName>
    </submittedName>
</protein>
<dbReference type="PANTHER" id="PTHR16943">
    <property type="entry name" value="2-METHYLCITRATE DEHYDRATASE-RELATED"/>
    <property type="match status" value="1"/>
</dbReference>
<feature type="domain" description="MmgE/PrpD C-terminal" evidence="4">
    <location>
        <begin position="325"/>
        <end position="478"/>
    </location>
</feature>
<dbReference type="AlphaFoldDB" id="A0A5C8ZRQ9"/>
<dbReference type="EMBL" id="VRZA01000008">
    <property type="protein sequence ID" value="TXS90262.1"/>
    <property type="molecule type" value="Genomic_DNA"/>
</dbReference>
<dbReference type="GO" id="GO:0016829">
    <property type="term" value="F:lyase activity"/>
    <property type="evidence" value="ECO:0007669"/>
    <property type="project" value="InterPro"/>
</dbReference>
<sequence>MQNNTPPPIDSPLATRRGVLLAGASLALAIPTAKALPDATGALSMAAAGEPRATGESRRVAEFIALCTFEQLPDAAVRMARYSILDALGVSMAAAGLEPACAPFIRFAQDDGAAGTAVILGTGLRAHPLTVALVNGSLAHALDYEDTHGASFTHPNAAAVAAAFSLASARGGVTGKRFITAVALGCDITCRLSLAQGNVGAPPDQYYPPAIVGTFGATVAASYLLGLDARQVLDALSLALCANSASAAIVFNPHSDIRAIRDGQCAQVGLQSALLAQQGVRGFDAPFEGKGGFFDMYSRGHYLPGVMVDGLGSRFAGEDVGYKAWPACRATHIYIQAILEGMQRDPVAISEIEKVTVFIRELDLIVSEPAAGKRRPRAAIDAKFSIYFVVATALLTREVTLKSFTAEALVRKDLLNLADKVKYQRNDSQARPGSEGGGTLLTITLRDGSQRHWGIDTLYGSPANPLSEEVLKQKFVDCGLMAQRDISADTLQAIAEQVLSLDAIDDMRTLSQSL</sequence>
<dbReference type="Pfam" id="PF19305">
    <property type="entry name" value="MmgE_PrpD_C"/>
    <property type="match status" value="1"/>
</dbReference>
<organism evidence="5 6">
    <name type="scientific">Parahaliea maris</name>
    <dbReference type="NCBI Taxonomy" id="2716870"/>
    <lineage>
        <taxon>Bacteria</taxon>
        <taxon>Pseudomonadati</taxon>
        <taxon>Pseudomonadota</taxon>
        <taxon>Gammaproteobacteria</taxon>
        <taxon>Cellvibrionales</taxon>
        <taxon>Halieaceae</taxon>
        <taxon>Parahaliea</taxon>
    </lineage>
</organism>
<dbReference type="InterPro" id="IPR045336">
    <property type="entry name" value="MmgE_PrpD_N"/>
</dbReference>
<proteinExistence type="inferred from homology"/>
<dbReference type="RefSeq" id="WP_148069977.1">
    <property type="nucleotide sequence ID" value="NZ_VRZA01000008.1"/>
</dbReference>
<name>A0A5C8ZRQ9_9GAMM</name>
<evidence type="ECO:0000256" key="1">
    <source>
        <dbReference type="ARBA" id="ARBA00006174"/>
    </source>
</evidence>
<evidence type="ECO:0000313" key="6">
    <source>
        <dbReference type="Proteomes" id="UP000321039"/>
    </source>
</evidence>
<dbReference type="Gene3D" id="3.30.1330.120">
    <property type="entry name" value="2-methylcitrate dehydratase PrpD"/>
    <property type="match status" value="1"/>
</dbReference>
<dbReference type="InterPro" id="IPR042188">
    <property type="entry name" value="MmgE/PrpD_sf_2"/>
</dbReference>
<comment type="caution">
    <text evidence="5">The sequence shown here is derived from an EMBL/GenBank/DDBJ whole genome shotgun (WGS) entry which is preliminary data.</text>
</comment>
<feature type="chain" id="PRO_5022855867" evidence="2">
    <location>
        <begin position="36"/>
        <end position="514"/>
    </location>
</feature>